<evidence type="ECO:0000256" key="5">
    <source>
        <dbReference type="ARBA" id="ARBA00022989"/>
    </source>
</evidence>
<dbReference type="RefSeq" id="WP_257442349.1">
    <property type="nucleotide sequence ID" value="NZ_JANIPJ010000001.1"/>
</dbReference>
<feature type="transmembrane region" description="Helical" evidence="7">
    <location>
        <begin position="164"/>
        <end position="181"/>
    </location>
</feature>
<dbReference type="AlphaFoldDB" id="A0A9X2S9F6"/>
<dbReference type="InterPro" id="IPR052518">
    <property type="entry name" value="CHR_Transporter"/>
</dbReference>
<evidence type="ECO:0000256" key="7">
    <source>
        <dbReference type="SAM" id="Phobius"/>
    </source>
</evidence>
<keyword evidence="3" id="KW-1003">Cell membrane</keyword>
<dbReference type="PANTHER" id="PTHR43663">
    <property type="entry name" value="CHROMATE TRANSPORT PROTEIN-RELATED"/>
    <property type="match status" value="1"/>
</dbReference>
<proteinExistence type="inferred from homology"/>
<dbReference type="GO" id="GO:0005886">
    <property type="term" value="C:plasma membrane"/>
    <property type="evidence" value="ECO:0007669"/>
    <property type="project" value="UniProtKB-SubCell"/>
</dbReference>
<feature type="transmembrane region" description="Helical" evidence="7">
    <location>
        <begin position="114"/>
        <end position="132"/>
    </location>
</feature>
<evidence type="ECO:0000256" key="4">
    <source>
        <dbReference type="ARBA" id="ARBA00022692"/>
    </source>
</evidence>
<protein>
    <submittedName>
        <fullName evidence="8">Chromate transporter</fullName>
    </submittedName>
</protein>
<dbReference type="PANTHER" id="PTHR43663:SF2">
    <property type="entry name" value="CHROMATE TRANSPORT PROTEIN-RELATED"/>
    <property type="match status" value="1"/>
</dbReference>
<gene>
    <name evidence="8" type="ORF">NQZ67_02295</name>
</gene>
<organism evidence="8 9">
    <name type="scientific">Paenibacillus soyae</name>
    <dbReference type="NCBI Taxonomy" id="2969249"/>
    <lineage>
        <taxon>Bacteria</taxon>
        <taxon>Bacillati</taxon>
        <taxon>Bacillota</taxon>
        <taxon>Bacilli</taxon>
        <taxon>Bacillales</taxon>
        <taxon>Paenibacillaceae</taxon>
        <taxon>Paenibacillus</taxon>
    </lineage>
</organism>
<feature type="transmembrane region" description="Helical" evidence="7">
    <location>
        <begin position="7"/>
        <end position="30"/>
    </location>
</feature>
<evidence type="ECO:0000256" key="6">
    <source>
        <dbReference type="ARBA" id="ARBA00023136"/>
    </source>
</evidence>
<dbReference type="Pfam" id="PF02417">
    <property type="entry name" value="Chromate_transp"/>
    <property type="match status" value="1"/>
</dbReference>
<evidence type="ECO:0000256" key="3">
    <source>
        <dbReference type="ARBA" id="ARBA00022475"/>
    </source>
</evidence>
<sequence length="211" mass="23078">MKTEKGVLWTIFLTFLKIGPVTFGGGYAMIPVIEREVVEKRKWLETRDIADIFAVAESIPGAIGINSATFIGYRVAGIRGALAAMIGILLPTFCIILLLSLFFLQMKGHPKMEAAFISIRATIVALIAYAAIKIGKTALVDKTSAVLILLTVIVMYFGHSFIHPVLLIAGGAAAGIGIIMLKQKLGRKTPLTKRTKRTKRTKQEPIFDYMI</sequence>
<evidence type="ECO:0000256" key="1">
    <source>
        <dbReference type="ARBA" id="ARBA00004651"/>
    </source>
</evidence>
<comment type="subcellular location">
    <subcellularLocation>
        <location evidence="1">Cell membrane</location>
        <topology evidence="1">Multi-pass membrane protein</topology>
    </subcellularLocation>
</comment>
<comment type="similarity">
    <text evidence="2">Belongs to the chromate ion transporter (CHR) (TC 2.A.51) family.</text>
</comment>
<comment type="caution">
    <text evidence="8">The sequence shown here is derived from an EMBL/GenBank/DDBJ whole genome shotgun (WGS) entry which is preliminary data.</text>
</comment>
<keyword evidence="9" id="KW-1185">Reference proteome</keyword>
<dbReference type="EMBL" id="JANIPJ010000001">
    <property type="protein sequence ID" value="MCR2802702.1"/>
    <property type="molecule type" value="Genomic_DNA"/>
</dbReference>
<dbReference type="InterPro" id="IPR003370">
    <property type="entry name" value="Chromate_transpt"/>
</dbReference>
<keyword evidence="4 7" id="KW-0812">Transmembrane</keyword>
<reference evidence="8" key="1">
    <citation type="submission" date="2022-08" db="EMBL/GenBank/DDBJ databases">
        <title>The genomic sequence of strain Paenibacillus sp. SCIV0701.</title>
        <authorList>
            <person name="Zhao H."/>
        </authorList>
    </citation>
    <scope>NUCLEOTIDE SEQUENCE</scope>
    <source>
        <strain evidence="8">SCIV0701</strain>
    </source>
</reference>
<dbReference type="Proteomes" id="UP001141950">
    <property type="component" value="Unassembled WGS sequence"/>
</dbReference>
<evidence type="ECO:0000256" key="2">
    <source>
        <dbReference type="ARBA" id="ARBA00005262"/>
    </source>
</evidence>
<feature type="transmembrane region" description="Helical" evidence="7">
    <location>
        <begin position="50"/>
        <end position="73"/>
    </location>
</feature>
<keyword evidence="6 7" id="KW-0472">Membrane</keyword>
<dbReference type="GO" id="GO:0015109">
    <property type="term" value="F:chromate transmembrane transporter activity"/>
    <property type="evidence" value="ECO:0007669"/>
    <property type="project" value="InterPro"/>
</dbReference>
<keyword evidence="5 7" id="KW-1133">Transmembrane helix</keyword>
<evidence type="ECO:0000313" key="8">
    <source>
        <dbReference type="EMBL" id="MCR2802702.1"/>
    </source>
</evidence>
<evidence type="ECO:0000313" key="9">
    <source>
        <dbReference type="Proteomes" id="UP001141950"/>
    </source>
</evidence>
<feature type="transmembrane region" description="Helical" evidence="7">
    <location>
        <begin position="80"/>
        <end position="102"/>
    </location>
</feature>
<name>A0A9X2S9F6_9BACL</name>
<accession>A0A9X2S9F6</accession>